<comment type="caution">
    <text evidence="3">The sequence shown here is derived from an EMBL/GenBank/DDBJ whole genome shotgun (WGS) entry which is preliminary data.</text>
</comment>
<organism evidence="3 4">
    <name type="scientific">Diploscapter pachys</name>
    <dbReference type="NCBI Taxonomy" id="2018661"/>
    <lineage>
        <taxon>Eukaryota</taxon>
        <taxon>Metazoa</taxon>
        <taxon>Ecdysozoa</taxon>
        <taxon>Nematoda</taxon>
        <taxon>Chromadorea</taxon>
        <taxon>Rhabditida</taxon>
        <taxon>Rhabditina</taxon>
        <taxon>Rhabditomorpha</taxon>
        <taxon>Rhabditoidea</taxon>
        <taxon>Rhabditidae</taxon>
        <taxon>Diploscapter</taxon>
    </lineage>
</organism>
<reference evidence="3 4" key="1">
    <citation type="journal article" date="2017" name="Curr. Biol.">
        <title>Genome architecture and evolution of a unichromosomal asexual nematode.</title>
        <authorList>
            <person name="Fradin H."/>
            <person name="Zegar C."/>
            <person name="Gutwein M."/>
            <person name="Lucas J."/>
            <person name="Kovtun M."/>
            <person name="Corcoran D."/>
            <person name="Baugh L.R."/>
            <person name="Kiontke K."/>
            <person name="Gunsalus K."/>
            <person name="Fitch D.H."/>
            <person name="Piano F."/>
        </authorList>
    </citation>
    <scope>NUCLEOTIDE SEQUENCE [LARGE SCALE GENOMIC DNA]</scope>
    <source>
        <strain evidence="3">PF1309</strain>
    </source>
</reference>
<feature type="region of interest" description="Disordered" evidence="1">
    <location>
        <begin position="1"/>
        <end position="35"/>
    </location>
</feature>
<evidence type="ECO:0000256" key="1">
    <source>
        <dbReference type="SAM" id="MobiDB-lite"/>
    </source>
</evidence>
<dbReference type="OrthoDB" id="10017659at2759"/>
<evidence type="ECO:0000256" key="2">
    <source>
        <dbReference type="SAM" id="Phobius"/>
    </source>
</evidence>
<gene>
    <name evidence="3" type="ORF">WR25_26936</name>
</gene>
<evidence type="ECO:0000313" key="4">
    <source>
        <dbReference type="Proteomes" id="UP000218231"/>
    </source>
</evidence>
<feature type="transmembrane region" description="Helical" evidence="2">
    <location>
        <begin position="211"/>
        <end position="230"/>
    </location>
</feature>
<evidence type="ECO:0000313" key="3">
    <source>
        <dbReference type="EMBL" id="PAV65476.1"/>
    </source>
</evidence>
<keyword evidence="2" id="KW-0472">Membrane</keyword>
<dbReference type="Proteomes" id="UP000218231">
    <property type="component" value="Unassembled WGS sequence"/>
</dbReference>
<feature type="compositionally biased region" description="Polar residues" evidence="1">
    <location>
        <begin position="9"/>
        <end position="27"/>
    </location>
</feature>
<proteinExistence type="predicted"/>
<dbReference type="EMBL" id="LIAE01010207">
    <property type="protein sequence ID" value="PAV65476.1"/>
    <property type="molecule type" value="Genomic_DNA"/>
</dbReference>
<accession>A0A2A2JUN7</accession>
<keyword evidence="2" id="KW-0812">Transmembrane</keyword>
<dbReference type="AlphaFoldDB" id="A0A2A2JUN7"/>
<sequence length="291" mass="33030">MPVDKVKKSSATTTENGTRSGNGSTDGNPEHQDDENPALASILMMSYLNNCMQQMQTTLRTSGVPPVGMDSNRQLVMSEKIPDLAPPSPESEKTPESEVPVYKVPPQVVNVASSHFAANKRELPTFDNNTPPSMTKKGNGMPVFKKIRLILLFFLAFVFVPIVIPIKTFILVVSSPRYRRSNLCHGLIHSIINIQTYVIYMVVRPHYYYDLGAYLLYVLCALHAIWFCCFEASISLESKQNYHEFVDFFKNLNIKYGQNFQRLEKTTFDRYTRSEEAILSPSNPDTRQNMI</sequence>
<keyword evidence="4" id="KW-1185">Reference proteome</keyword>
<name>A0A2A2JUN7_9BILA</name>
<protein>
    <submittedName>
        <fullName evidence="3">Uncharacterized protein</fullName>
    </submittedName>
</protein>
<keyword evidence="2" id="KW-1133">Transmembrane helix</keyword>
<feature type="transmembrane region" description="Helical" evidence="2">
    <location>
        <begin position="149"/>
        <end position="173"/>
    </location>
</feature>